<keyword evidence="2" id="KW-0378">Hydrolase</keyword>
<accession>A0A2T5YTD4</accession>
<dbReference type="GO" id="GO:0016020">
    <property type="term" value="C:membrane"/>
    <property type="evidence" value="ECO:0007669"/>
    <property type="project" value="TreeGrafter"/>
</dbReference>
<dbReference type="EMBL" id="QBKI01000001">
    <property type="protein sequence ID" value="PTX22546.1"/>
    <property type="molecule type" value="Genomic_DNA"/>
</dbReference>
<gene>
    <name evidence="4" type="ORF">C8N40_101372</name>
</gene>
<keyword evidence="5" id="KW-1185">Reference proteome</keyword>
<dbReference type="GO" id="GO:0008233">
    <property type="term" value="F:peptidase activity"/>
    <property type="evidence" value="ECO:0007669"/>
    <property type="project" value="InterPro"/>
</dbReference>
<evidence type="ECO:0000313" key="5">
    <source>
        <dbReference type="Proteomes" id="UP000244225"/>
    </source>
</evidence>
<dbReference type="InterPro" id="IPR000073">
    <property type="entry name" value="AB_hydrolase_1"/>
</dbReference>
<dbReference type="PANTHER" id="PTHR43798">
    <property type="entry name" value="MONOACYLGLYCEROL LIPASE"/>
    <property type="match status" value="1"/>
</dbReference>
<dbReference type="SUPFAM" id="SSF53474">
    <property type="entry name" value="alpha/beta-Hydrolases"/>
    <property type="match status" value="1"/>
</dbReference>
<name>A0A2T5YTD4_9BACT</name>
<dbReference type="InterPro" id="IPR002410">
    <property type="entry name" value="Peptidase_S33"/>
</dbReference>
<protein>
    <submittedName>
        <fullName evidence="4">Proline iminopeptidase</fullName>
    </submittedName>
</protein>
<feature type="domain" description="AB hydrolase-1" evidence="3">
    <location>
        <begin position="66"/>
        <end position="302"/>
    </location>
</feature>
<dbReference type="PRINTS" id="PR00793">
    <property type="entry name" value="PROAMNOPTASE"/>
</dbReference>
<dbReference type="Pfam" id="PF00561">
    <property type="entry name" value="Abhydrolase_1"/>
    <property type="match status" value="1"/>
</dbReference>
<evidence type="ECO:0000259" key="3">
    <source>
        <dbReference type="Pfam" id="PF00561"/>
    </source>
</evidence>
<organism evidence="4 5">
    <name type="scientific">Pontibacter mucosus</name>
    <dbReference type="NCBI Taxonomy" id="1649266"/>
    <lineage>
        <taxon>Bacteria</taxon>
        <taxon>Pseudomonadati</taxon>
        <taxon>Bacteroidota</taxon>
        <taxon>Cytophagia</taxon>
        <taxon>Cytophagales</taxon>
        <taxon>Hymenobacteraceae</taxon>
        <taxon>Pontibacter</taxon>
    </lineage>
</organism>
<evidence type="ECO:0000313" key="4">
    <source>
        <dbReference type="EMBL" id="PTX22546.1"/>
    </source>
</evidence>
<dbReference type="GO" id="GO:0006508">
    <property type="term" value="P:proteolysis"/>
    <property type="evidence" value="ECO:0007669"/>
    <property type="project" value="InterPro"/>
</dbReference>
<sequence>MPGYQFCLPERLYHTKLMKKILLALLFILGSVLPQLALAQQKQFYFTTSDGVQLYVRIAGEGKPCLFIHGGPGSWPKYFYALGGDVVEQDLQMIYVDQRGCGRSGGSETDNYSLARMVQDFEELRQHLGYDKWLLMPHSFGGTMATEYAYQHPQQVQGLIYVNSTLNINNSLESYVNEGARFLQVPVSELRKPGEPVGQALGGVVQRLNEKGLMYKMMYRDKAMFDAMNAVMDTTLNWQFGSKVWNYPEYAQDFTAKTASIKVPVLVIAGKYDYSIGPEHYKTFKFPKATYRVMDTGHCPYQEQPEQFRKYVSKFARKLD</sequence>
<comment type="caution">
    <text evidence="4">The sequence shown here is derived from an EMBL/GenBank/DDBJ whole genome shotgun (WGS) entry which is preliminary data.</text>
</comment>
<dbReference type="Proteomes" id="UP000244225">
    <property type="component" value="Unassembled WGS sequence"/>
</dbReference>
<dbReference type="InterPro" id="IPR029058">
    <property type="entry name" value="AB_hydrolase_fold"/>
</dbReference>
<dbReference type="AlphaFoldDB" id="A0A2T5YTD4"/>
<dbReference type="Gene3D" id="3.40.50.1820">
    <property type="entry name" value="alpha/beta hydrolase"/>
    <property type="match status" value="1"/>
</dbReference>
<reference evidence="4 5" key="1">
    <citation type="submission" date="2018-04" db="EMBL/GenBank/DDBJ databases">
        <title>Genomic Encyclopedia of Archaeal and Bacterial Type Strains, Phase II (KMG-II): from individual species to whole genera.</title>
        <authorList>
            <person name="Goeker M."/>
        </authorList>
    </citation>
    <scope>NUCLEOTIDE SEQUENCE [LARGE SCALE GENOMIC DNA]</scope>
    <source>
        <strain evidence="4 5">DSM 100162</strain>
    </source>
</reference>
<comment type="similarity">
    <text evidence="1">Belongs to the peptidase S33 family.</text>
</comment>
<dbReference type="PANTHER" id="PTHR43798:SF33">
    <property type="entry name" value="HYDROLASE, PUTATIVE (AFU_ORTHOLOGUE AFUA_2G14860)-RELATED"/>
    <property type="match status" value="1"/>
</dbReference>
<dbReference type="InterPro" id="IPR050266">
    <property type="entry name" value="AB_hydrolase_sf"/>
</dbReference>
<evidence type="ECO:0000256" key="1">
    <source>
        <dbReference type="ARBA" id="ARBA00010088"/>
    </source>
</evidence>
<evidence type="ECO:0000256" key="2">
    <source>
        <dbReference type="ARBA" id="ARBA00022801"/>
    </source>
</evidence>
<proteinExistence type="inferred from homology"/>